<gene>
    <name evidence="4" type="ordered locus">HEAR2724</name>
</gene>
<dbReference type="AlphaFoldDB" id="A4G8K7"/>
<keyword evidence="2" id="KW-0456">Lyase</keyword>
<reference evidence="4 5" key="1">
    <citation type="journal article" date="2007" name="PLoS Genet.">
        <title>A tale of two oxidation states: bacterial colonization of arsenic-rich environments.</title>
        <authorList>
            <person name="Muller D."/>
            <person name="Medigue C."/>
            <person name="Koechler S."/>
            <person name="Barbe V."/>
            <person name="Barakat M."/>
            <person name="Talla E."/>
            <person name="Bonnefoy V."/>
            <person name="Krin E."/>
            <person name="Arsene-Ploetze F."/>
            <person name="Carapito C."/>
            <person name="Chandler M."/>
            <person name="Cournoyer B."/>
            <person name="Cruveiller S."/>
            <person name="Dossat C."/>
            <person name="Duval S."/>
            <person name="Heymann M."/>
            <person name="Leize E."/>
            <person name="Lieutaud A."/>
            <person name="Lievremont D."/>
            <person name="Makita Y."/>
            <person name="Mangenot S."/>
            <person name="Nitschke W."/>
            <person name="Ortet P."/>
            <person name="Perdrial N."/>
            <person name="Schoepp B."/>
            <person name="Siguier N."/>
            <person name="Simeonova D.D."/>
            <person name="Rouy Z."/>
            <person name="Segurens B."/>
            <person name="Turlin E."/>
            <person name="Vallenet D."/>
            <person name="Van Dorsselaer A."/>
            <person name="Weiss S."/>
            <person name="Weissenbach J."/>
            <person name="Lett M.C."/>
            <person name="Danchin A."/>
            <person name="Bertin P.N."/>
        </authorList>
    </citation>
    <scope>NUCLEOTIDE SEQUENCE [LARGE SCALE GENOMIC DNA]</scope>
    <source>
        <strain evidence="5">ULPAs1</strain>
    </source>
</reference>
<dbReference type="SMART" id="SM01119">
    <property type="entry name" value="D-ser_dehydrat"/>
    <property type="match status" value="1"/>
</dbReference>
<comment type="similarity">
    <text evidence="1">Belongs to the DSD1 family.</text>
</comment>
<dbReference type="GO" id="GO:0036088">
    <property type="term" value="P:D-serine catabolic process"/>
    <property type="evidence" value="ECO:0007669"/>
    <property type="project" value="TreeGrafter"/>
</dbReference>
<dbReference type="HOGENOM" id="CLU_031639_2_0_4"/>
<organism evidence="4 5">
    <name type="scientific">Herminiimonas arsenicoxydans</name>
    <dbReference type="NCBI Taxonomy" id="204773"/>
    <lineage>
        <taxon>Bacteria</taxon>
        <taxon>Pseudomonadati</taxon>
        <taxon>Pseudomonadota</taxon>
        <taxon>Betaproteobacteria</taxon>
        <taxon>Burkholderiales</taxon>
        <taxon>Oxalobacteraceae</taxon>
        <taxon>Herminiimonas</taxon>
    </lineage>
</organism>
<dbReference type="Gene3D" id="3.20.20.10">
    <property type="entry name" value="Alanine racemase"/>
    <property type="match status" value="1"/>
</dbReference>
<dbReference type="Gene3D" id="2.40.37.20">
    <property type="entry name" value="D-serine dehydratase-like domain"/>
    <property type="match status" value="1"/>
</dbReference>
<dbReference type="InterPro" id="IPR029066">
    <property type="entry name" value="PLP-binding_barrel"/>
</dbReference>
<proteinExistence type="inferred from homology"/>
<dbReference type="eggNOG" id="COG3616">
    <property type="taxonomic scope" value="Bacteria"/>
</dbReference>
<dbReference type="InterPro" id="IPR042208">
    <property type="entry name" value="D-ser_dehydrat-like_sf"/>
</dbReference>
<evidence type="ECO:0000313" key="5">
    <source>
        <dbReference type="Proteomes" id="UP000006697"/>
    </source>
</evidence>
<evidence type="ECO:0000259" key="3">
    <source>
        <dbReference type="SMART" id="SM01119"/>
    </source>
</evidence>
<dbReference type="EMBL" id="CU207211">
    <property type="protein sequence ID" value="CAL62844.1"/>
    <property type="molecule type" value="Genomic_DNA"/>
</dbReference>
<dbReference type="Pfam" id="PF14031">
    <property type="entry name" value="D-ser_dehydrat"/>
    <property type="match status" value="1"/>
</dbReference>
<dbReference type="CDD" id="cd06819">
    <property type="entry name" value="PLPDE_III_LS_D-TA"/>
    <property type="match status" value="1"/>
</dbReference>
<evidence type="ECO:0000313" key="4">
    <source>
        <dbReference type="EMBL" id="CAL62844.1"/>
    </source>
</evidence>
<protein>
    <submittedName>
        <fullName evidence="4">Amino acid aldolase/racemase</fullName>
    </submittedName>
</protein>
<dbReference type="PANTHER" id="PTHR28004">
    <property type="entry name" value="ZGC:162816-RELATED"/>
    <property type="match status" value="1"/>
</dbReference>
<dbReference type="GO" id="GO:0008721">
    <property type="term" value="F:D-serine ammonia-lyase activity"/>
    <property type="evidence" value="ECO:0007669"/>
    <property type="project" value="TreeGrafter"/>
</dbReference>
<evidence type="ECO:0000256" key="1">
    <source>
        <dbReference type="ARBA" id="ARBA00005323"/>
    </source>
</evidence>
<accession>A4G8K7</accession>
<dbReference type="InterPro" id="IPR001608">
    <property type="entry name" value="Ala_racemase_N"/>
</dbReference>
<evidence type="ECO:0000256" key="2">
    <source>
        <dbReference type="ARBA" id="ARBA00023239"/>
    </source>
</evidence>
<sequence length="380" mass="40553">MHDLVKLKAPSIARVGDSLALVSTPALLLDLDAFEFNLCNMAALAKKNGLALRPHAKAHKSSTISRAQIALGAVGICCQKLSEAYPFVRAGIDNIHISNEFVGADKVAMAVELAGLIQLSICVDHVAQVDAIGKAASAAGVTIIVMPEVDVGHGRCGVDSNEALAALIDRIAAYPGLQFGGLQAYNGGIQHLATWEQRRLEAARSADRTAQYIQFLEARGVLSPVVSGAGTGTVEFDVASGVYTEMQPGSYIFLDGHYGSNEWAGEYMPQHGLFILSTIMSTAKPHKAVCDVGLKGVAVDSGLPRVRAGDYEDKLRYVSANDEHGILQVAADDMRDHLGNRVMLVPGHCDPTCNLHDQFICFRGDVVEAIWEIDARGLSH</sequence>
<dbReference type="STRING" id="204773.HEAR2724"/>
<dbReference type="OrthoDB" id="9772497at2"/>
<dbReference type="PANTHER" id="PTHR28004:SF2">
    <property type="entry name" value="D-SERINE DEHYDRATASE"/>
    <property type="match status" value="1"/>
</dbReference>
<keyword evidence="5" id="KW-1185">Reference proteome</keyword>
<feature type="domain" description="D-serine dehydratase-like" evidence="3">
    <location>
        <begin position="272"/>
        <end position="363"/>
    </location>
</feature>
<dbReference type="Proteomes" id="UP000006697">
    <property type="component" value="Chromosome"/>
</dbReference>
<dbReference type="InterPro" id="IPR026956">
    <property type="entry name" value="D-ser_dehydrat-like_dom"/>
</dbReference>
<dbReference type="Pfam" id="PF01168">
    <property type="entry name" value="Ala_racemase_N"/>
    <property type="match status" value="1"/>
</dbReference>
<dbReference type="KEGG" id="har:HEAR2724"/>
<name>A4G8K7_HERAR</name>
<dbReference type="InterPro" id="IPR051466">
    <property type="entry name" value="D-amino_acid_metab_enzyme"/>
</dbReference>
<dbReference type="SUPFAM" id="SSF51419">
    <property type="entry name" value="PLP-binding barrel"/>
    <property type="match status" value="1"/>
</dbReference>